<dbReference type="PATRIC" id="fig|545697.3.peg.1444"/>
<dbReference type="OrthoDB" id="9810867at2"/>
<dbReference type="HOGENOM" id="CLU_117179_9_1_9"/>
<dbReference type="Pfam" id="PF00825">
    <property type="entry name" value="Ribonuclease_P"/>
    <property type="match status" value="1"/>
</dbReference>
<accession>L1QIB3</accession>
<comment type="caution">
    <text evidence="8">The sequence shown here is derived from an EMBL/GenBank/DDBJ whole genome shotgun (WGS) entry which is preliminary data.</text>
</comment>
<keyword evidence="9" id="KW-1185">Reference proteome</keyword>
<comment type="function">
    <text evidence="6">RNaseP catalyzes the removal of the 5'-leader sequence from pre-tRNA to produce the mature 5'-terminus. It can also cleave other RNA substrates such as 4.5S RNA. The protein component plays an auxiliary but essential role in vivo by binding to the 5'-leader sequence and broadening the substrate specificity of the ribozyme.</text>
</comment>
<gene>
    <name evidence="6" type="primary">rnpA</name>
    <name evidence="8" type="ORF">HMPREF0216_01466</name>
</gene>
<dbReference type="EC" id="3.1.26.5" evidence="6 7"/>
<dbReference type="PANTHER" id="PTHR33992:SF1">
    <property type="entry name" value="RIBONUCLEASE P PROTEIN COMPONENT"/>
    <property type="match status" value="1"/>
</dbReference>
<evidence type="ECO:0000256" key="5">
    <source>
        <dbReference type="ARBA" id="ARBA00022884"/>
    </source>
</evidence>
<dbReference type="eggNOG" id="COG0594">
    <property type="taxonomic scope" value="Bacteria"/>
</dbReference>
<comment type="subunit">
    <text evidence="6">Consists of a catalytic RNA component (M1 or rnpB) and a protein subunit.</text>
</comment>
<comment type="similarity">
    <text evidence="6">Belongs to the RnpA family.</text>
</comment>
<sequence length="117" mass="13755">MIYKLRKNTEFRLVYRRGKSYANNLLVLYVFNNKKNIDDEKLPYNKVGISVSKKVGNSVVRSRSKRLISESYRLNREDVKKGYDFVFVARTSINEKKYSDVEAAMINLFKKAGIYIK</sequence>
<keyword evidence="4 6" id="KW-0378">Hydrolase</keyword>
<dbReference type="Proteomes" id="UP000010420">
    <property type="component" value="Unassembled WGS sequence"/>
</dbReference>
<evidence type="ECO:0000256" key="1">
    <source>
        <dbReference type="ARBA" id="ARBA00022694"/>
    </source>
</evidence>
<evidence type="ECO:0000256" key="3">
    <source>
        <dbReference type="ARBA" id="ARBA00022759"/>
    </source>
</evidence>
<evidence type="ECO:0000256" key="6">
    <source>
        <dbReference type="HAMAP-Rule" id="MF_00227"/>
    </source>
</evidence>
<organism evidence="8 9">
    <name type="scientific">Clostridium celatum DSM 1785</name>
    <dbReference type="NCBI Taxonomy" id="545697"/>
    <lineage>
        <taxon>Bacteria</taxon>
        <taxon>Bacillati</taxon>
        <taxon>Bacillota</taxon>
        <taxon>Clostridia</taxon>
        <taxon>Eubacteriales</taxon>
        <taxon>Clostridiaceae</taxon>
        <taxon>Clostridium</taxon>
    </lineage>
</organism>
<comment type="catalytic activity">
    <reaction evidence="6">
        <text>Endonucleolytic cleavage of RNA, removing 5'-extranucleotides from tRNA precursor.</text>
        <dbReference type="EC" id="3.1.26.5"/>
    </reaction>
</comment>
<dbReference type="GO" id="GO:0001682">
    <property type="term" value="P:tRNA 5'-leader removal"/>
    <property type="evidence" value="ECO:0007669"/>
    <property type="project" value="UniProtKB-UniRule"/>
</dbReference>
<keyword evidence="5 6" id="KW-0694">RNA-binding</keyword>
<keyword evidence="3 6" id="KW-0255">Endonuclease</keyword>
<name>L1QIB3_9CLOT</name>
<dbReference type="EMBL" id="AMEZ01000039">
    <property type="protein sequence ID" value="EKY27302.1"/>
    <property type="molecule type" value="Genomic_DNA"/>
</dbReference>
<dbReference type="SUPFAM" id="SSF54211">
    <property type="entry name" value="Ribosomal protein S5 domain 2-like"/>
    <property type="match status" value="1"/>
</dbReference>
<dbReference type="InterPro" id="IPR000100">
    <property type="entry name" value="RNase_P"/>
</dbReference>
<evidence type="ECO:0000256" key="7">
    <source>
        <dbReference type="NCBIfam" id="TIGR00188"/>
    </source>
</evidence>
<dbReference type="GO" id="GO:0042781">
    <property type="term" value="F:3'-tRNA processing endoribonuclease activity"/>
    <property type="evidence" value="ECO:0007669"/>
    <property type="project" value="TreeGrafter"/>
</dbReference>
<keyword evidence="2 6" id="KW-0540">Nuclease</keyword>
<dbReference type="InterPro" id="IPR014721">
    <property type="entry name" value="Ribsml_uS5_D2-typ_fold_subgr"/>
</dbReference>
<dbReference type="NCBIfam" id="TIGR00188">
    <property type="entry name" value="rnpA"/>
    <property type="match status" value="1"/>
</dbReference>
<dbReference type="AlphaFoldDB" id="L1QIB3"/>
<evidence type="ECO:0000313" key="8">
    <source>
        <dbReference type="EMBL" id="EKY27302.1"/>
    </source>
</evidence>
<dbReference type="GO" id="GO:0030677">
    <property type="term" value="C:ribonuclease P complex"/>
    <property type="evidence" value="ECO:0007669"/>
    <property type="project" value="TreeGrafter"/>
</dbReference>
<dbReference type="Gene3D" id="3.30.230.10">
    <property type="match status" value="1"/>
</dbReference>
<dbReference type="GO" id="GO:0004526">
    <property type="term" value="F:ribonuclease P activity"/>
    <property type="evidence" value="ECO:0007669"/>
    <property type="project" value="UniProtKB-UniRule"/>
</dbReference>
<evidence type="ECO:0000313" key="9">
    <source>
        <dbReference type="Proteomes" id="UP000010420"/>
    </source>
</evidence>
<dbReference type="InterPro" id="IPR020568">
    <property type="entry name" value="Ribosomal_Su5_D2-typ_SF"/>
</dbReference>
<dbReference type="STRING" id="545697.HMPREF0216_01466"/>
<evidence type="ECO:0000256" key="4">
    <source>
        <dbReference type="ARBA" id="ARBA00022801"/>
    </source>
</evidence>
<proteinExistence type="inferred from homology"/>
<reference evidence="8 9" key="1">
    <citation type="submission" date="2012-05" db="EMBL/GenBank/DDBJ databases">
        <authorList>
            <person name="Weinstock G."/>
            <person name="Sodergren E."/>
            <person name="Lobos E.A."/>
            <person name="Fulton L."/>
            <person name="Fulton R."/>
            <person name="Courtney L."/>
            <person name="Fronick C."/>
            <person name="O'Laughlin M."/>
            <person name="Godfrey J."/>
            <person name="Wilson R.M."/>
            <person name="Miner T."/>
            <person name="Farmer C."/>
            <person name="Delehaunty K."/>
            <person name="Cordes M."/>
            <person name="Minx P."/>
            <person name="Tomlinson C."/>
            <person name="Chen J."/>
            <person name="Wollam A."/>
            <person name="Pepin K.H."/>
            <person name="Bhonagiri V."/>
            <person name="Zhang X."/>
            <person name="Suruliraj S."/>
            <person name="Warren W."/>
            <person name="Mitreva M."/>
            <person name="Mardis E.R."/>
            <person name="Wilson R.K."/>
        </authorList>
    </citation>
    <scope>NUCLEOTIDE SEQUENCE [LARGE SCALE GENOMIC DNA]</scope>
    <source>
        <strain evidence="8 9">DSM 1785</strain>
    </source>
</reference>
<dbReference type="HAMAP" id="MF_00227">
    <property type="entry name" value="RNase_P"/>
    <property type="match status" value="1"/>
</dbReference>
<dbReference type="GO" id="GO:0000049">
    <property type="term" value="F:tRNA binding"/>
    <property type="evidence" value="ECO:0007669"/>
    <property type="project" value="UniProtKB-UniRule"/>
</dbReference>
<evidence type="ECO:0000256" key="2">
    <source>
        <dbReference type="ARBA" id="ARBA00022722"/>
    </source>
</evidence>
<dbReference type="RefSeq" id="WP_005212800.1">
    <property type="nucleotide sequence ID" value="NZ_KB291631.1"/>
</dbReference>
<protein>
    <recommendedName>
        <fullName evidence="6 7">Ribonuclease P protein component</fullName>
        <shortName evidence="6">RNase P protein</shortName>
        <shortName evidence="6">RNaseP protein</shortName>
        <ecNumber evidence="6 7">3.1.26.5</ecNumber>
    </recommendedName>
    <alternativeName>
        <fullName evidence="6">Protein C5</fullName>
    </alternativeName>
</protein>
<dbReference type="PANTHER" id="PTHR33992">
    <property type="entry name" value="RIBONUCLEASE P PROTEIN COMPONENT"/>
    <property type="match status" value="1"/>
</dbReference>
<keyword evidence="1 6" id="KW-0819">tRNA processing</keyword>